<sequence length="251" mass="28512">MKQNFNLVYQTCFENNSLSDLQEFCNNLMSNEPEIIFRSLKFVSISEKSLISILKSVNLQMNQVQVWEHVLKWGIAQNPGLPSNPSGYSKDNFNTLKNTLQQCIPLIGFYSFSSKEFSDKVYSYRKVLPKELRNDILKHFLETDSRQRNTDSKLVIPLNATMLAQIATNATTSNSAQETAEVASSSTTLNATQEANVTSNATTQNITRSTESIIIEEVTLISLKEDIQFLFQEYEQSSEIYCQQIMKNTAK</sequence>
<name>A0A397T5U0_9GLOM</name>
<keyword evidence="2" id="KW-1185">Reference proteome</keyword>
<gene>
    <name evidence="1" type="ORF">C1645_116405</name>
</gene>
<organism evidence="1 2">
    <name type="scientific">Glomus cerebriforme</name>
    <dbReference type="NCBI Taxonomy" id="658196"/>
    <lineage>
        <taxon>Eukaryota</taxon>
        <taxon>Fungi</taxon>
        <taxon>Fungi incertae sedis</taxon>
        <taxon>Mucoromycota</taxon>
        <taxon>Glomeromycotina</taxon>
        <taxon>Glomeromycetes</taxon>
        <taxon>Glomerales</taxon>
        <taxon>Glomeraceae</taxon>
        <taxon>Glomus</taxon>
    </lineage>
</organism>
<evidence type="ECO:0008006" key="3">
    <source>
        <dbReference type="Google" id="ProtNLM"/>
    </source>
</evidence>
<comment type="caution">
    <text evidence="1">The sequence shown here is derived from an EMBL/GenBank/DDBJ whole genome shotgun (WGS) entry which is preliminary data.</text>
</comment>
<accession>A0A397T5U0</accession>
<evidence type="ECO:0000313" key="2">
    <source>
        <dbReference type="Proteomes" id="UP000265703"/>
    </source>
</evidence>
<reference evidence="1 2" key="1">
    <citation type="submission" date="2018-06" db="EMBL/GenBank/DDBJ databases">
        <title>Comparative genomics reveals the genomic features of Rhizophagus irregularis, R. cerebriforme, R. diaphanum and Gigaspora rosea, and their symbiotic lifestyle signature.</title>
        <authorList>
            <person name="Morin E."/>
            <person name="San Clemente H."/>
            <person name="Chen E.C.H."/>
            <person name="De La Providencia I."/>
            <person name="Hainaut M."/>
            <person name="Kuo A."/>
            <person name="Kohler A."/>
            <person name="Murat C."/>
            <person name="Tang N."/>
            <person name="Roy S."/>
            <person name="Loubradou J."/>
            <person name="Henrissat B."/>
            <person name="Grigoriev I.V."/>
            <person name="Corradi N."/>
            <person name="Roux C."/>
            <person name="Martin F.M."/>
        </authorList>
    </citation>
    <scope>NUCLEOTIDE SEQUENCE [LARGE SCALE GENOMIC DNA]</scope>
    <source>
        <strain evidence="1 2">DAOM 227022</strain>
    </source>
</reference>
<evidence type="ECO:0000313" key="1">
    <source>
        <dbReference type="EMBL" id="RIA91537.1"/>
    </source>
</evidence>
<dbReference type="STRING" id="658196.A0A397T5U0"/>
<proteinExistence type="predicted"/>
<protein>
    <recommendedName>
        <fullName evidence="3">BACK domain-containing protein</fullName>
    </recommendedName>
</protein>
<dbReference type="AlphaFoldDB" id="A0A397T5U0"/>
<dbReference type="EMBL" id="QKYT01000150">
    <property type="protein sequence ID" value="RIA91537.1"/>
    <property type="molecule type" value="Genomic_DNA"/>
</dbReference>
<dbReference type="Gene3D" id="1.25.40.420">
    <property type="match status" value="1"/>
</dbReference>
<dbReference type="Proteomes" id="UP000265703">
    <property type="component" value="Unassembled WGS sequence"/>
</dbReference>